<sequence length="101" mass="11398">MGKGDITRRIGNPADLKPRHSGSLLVLNKFSGLIIWALTKPEYKAAYISIFRNFRRIVPALCELKSPMKDVTAEIAAKYNLDFKSQEEPDADLDIALMYQV</sequence>
<reference evidence="2" key="1">
    <citation type="journal article" date="2015" name="PLoS Genet.">
        <title>The dynamic genome and transcriptome of the human fungal pathogen Blastomyces and close relative Emmonsia.</title>
        <authorList>
            <person name="Munoz J.F."/>
            <person name="Gauthier G.M."/>
            <person name="Desjardins C.A."/>
            <person name="Gallo J.E."/>
            <person name="Holder J."/>
            <person name="Sullivan T.D."/>
            <person name="Marty A.J."/>
            <person name="Carmen J.C."/>
            <person name="Chen Z."/>
            <person name="Ding L."/>
            <person name="Gujja S."/>
            <person name="Magrini V."/>
            <person name="Misas E."/>
            <person name="Mitreva M."/>
            <person name="Priest M."/>
            <person name="Saif S."/>
            <person name="Whiston E.A."/>
            <person name="Young S."/>
            <person name="Zeng Q."/>
            <person name="Goldman W.E."/>
            <person name="Mardis E.R."/>
            <person name="Taylor J.W."/>
            <person name="McEwen J.G."/>
            <person name="Clay O.K."/>
            <person name="Klein B.S."/>
            <person name="Cuomo C.A."/>
        </authorList>
    </citation>
    <scope>NUCLEOTIDE SEQUENCE [LARGE SCALE GENOMIC DNA]</scope>
    <source>
        <strain evidence="2">UAMH 139</strain>
    </source>
</reference>
<proteinExistence type="predicted"/>
<protein>
    <submittedName>
        <fullName evidence="1">Uncharacterized protein</fullName>
    </submittedName>
</protein>
<accession>A0A0H1B8D4</accession>
<dbReference type="AlphaFoldDB" id="A0A0H1B8D4"/>
<evidence type="ECO:0000313" key="2">
    <source>
        <dbReference type="Proteomes" id="UP000053573"/>
    </source>
</evidence>
<dbReference type="EMBL" id="LDEV01002852">
    <property type="protein sequence ID" value="KLJ07303.1"/>
    <property type="molecule type" value="Genomic_DNA"/>
</dbReference>
<name>A0A0H1B8D4_9EURO</name>
<organism evidence="1 2">
    <name type="scientific">Blastomyces silverae</name>
    <dbReference type="NCBI Taxonomy" id="2060906"/>
    <lineage>
        <taxon>Eukaryota</taxon>
        <taxon>Fungi</taxon>
        <taxon>Dikarya</taxon>
        <taxon>Ascomycota</taxon>
        <taxon>Pezizomycotina</taxon>
        <taxon>Eurotiomycetes</taxon>
        <taxon>Eurotiomycetidae</taxon>
        <taxon>Onygenales</taxon>
        <taxon>Ajellomycetaceae</taxon>
        <taxon>Blastomyces</taxon>
    </lineage>
</organism>
<dbReference type="Proteomes" id="UP000053573">
    <property type="component" value="Unassembled WGS sequence"/>
</dbReference>
<gene>
    <name evidence="1" type="ORF">EMPG_17207</name>
</gene>
<evidence type="ECO:0000313" key="1">
    <source>
        <dbReference type="EMBL" id="KLJ07303.1"/>
    </source>
</evidence>
<keyword evidence="2" id="KW-1185">Reference proteome</keyword>
<comment type="caution">
    <text evidence="1">The sequence shown here is derived from an EMBL/GenBank/DDBJ whole genome shotgun (WGS) entry which is preliminary data.</text>
</comment>